<dbReference type="InterPro" id="IPR050137">
    <property type="entry name" value="PyrR_bifunctional"/>
</dbReference>
<dbReference type="EMBL" id="CM001376">
    <property type="protein sequence ID" value="EHM12863.1"/>
    <property type="molecule type" value="Genomic_DNA"/>
</dbReference>
<feature type="region of interest" description="Disordered" evidence="6">
    <location>
        <begin position="184"/>
        <end position="203"/>
    </location>
</feature>
<dbReference type="GO" id="GO:0004845">
    <property type="term" value="F:uracil phosphoribosyltransferase activity"/>
    <property type="evidence" value="ECO:0007669"/>
    <property type="project" value="UniProtKB-UniRule"/>
</dbReference>
<dbReference type="PANTHER" id="PTHR11608">
    <property type="entry name" value="BIFUNCTIONAL PROTEIN PYRR"/>
    <property type="match status" value="1"/>
</dbReference>
<comment type="function">
    <text evidence="5">Regulates the transcription of the pyrimidine nucleotide (pyr) operon in response to exogenous pyrimidines.</text>
</comment>
<keyword evidence="2 5" id="KW-0805">Transcription regulation</keyword>
<accession>H0UJJ5</accession>
<dbReference type="Gene3D" id="3.40.50.2020">
    <property type="match status" value="1"/>
</dbReference>
<evidence type="ECO:0000313" key="8">
    <source>
        <dbReference type="EMBL" id="EHM12863.1"/>
    </source>
</evidence>
<name>H0UJJ5_9BACT</name>
<comment type="similarity">
    <text evidence="1 5">Belongs to the purine/pyrimidine phosphoribosyltransferase family. PyrR subfamily.</text>
</comment>
<proteinExistence type="inferred from homology"/>
<dbReference type="HOGENOM" id="CLU_094234_2_1_0"/>
<evidence type="ECO:0000256" key="2">
    <source>
        <dbReference type="ARBA" id="ARBA00023015"/>
    </source>
</evidence>
<dbReference type="Proteomes" id="UP000003806">
    <property type="component" value="Chromosome"/>
</dbReference>
<dbReference type="InterPro" id="IPR000836">
    <property type="entry name" value="PRTase_dom"/>
</dbReference>
<dbReference type="NCBIfam" id="NF003549">
    <property type="entry name" value="PRK05205.1-5"/>
    <property type="match status" value="1"/>
</dbReference>
<dbReference type="InterPro" id="IPR029057">
    <property type="entry name" value="PRTase-like"/>
</dbReference>
<evidence type="ECO:0000256" key="1">
    <source>
        <dbReference type="ARBA" id="ARBA00005565"/>
    </source>
</evidence>
<evidence type="ECO:0000259" key="7">
    <source>
        <dbReference type="Pfam" id="PF00156"/>
    </source>
</evidence>
<evidence type="ECO:0000256" key="6">
    <source>
        <dbReference type="SAM" id="MobiDB-lite"/>
    </source>
</evidence>
<sequence>MREKRTIMDGAHIERALRRVADEILEHNGGAAGLMLLGIQRRGVYLANRLADLLQNAEKVKVPKGQLDITLYRDDLTLLSDEPIVHSTSLPGDVTGQKIILVDDVLYTGRTIRAALDALTDLGRPASVQLVVLVDRGHRELPIQPDFLGRRVPTALSETVEVRLSELDGEDRVVICQAGELRRGTGDDEGLDRHAEGSGADRP</sequence>
<evidence type="ECO:0000313" key="9">
    <source>
        <dbReference type="Proteomes" id="UP000003806"/>
    </source>
</evidence>
<dbReference type="OrthoDB" id="9802227at2"/>
<comment type="function">
    <text evidence="5">Also displays a weak uracil phosphoribosyltransferase activity which is not physiologically significant.</text>
</comment>
<feature type="domain" description="Phosphoribosyltransferase" evidence="7">
    <location>
        <begin position="8"/>
        <end position="144"/>
    </location>
</feature>
<dbReference type="eggNOG" id="COG2065">
    <property type="taxonomic scope" value="Bacteria"/>
</dbReference>
<evidence type="ECO:0000256" key="4">
    <source>
        <dbReference type="ARBA" id="ARBA00052919"/>
    </source>
</evidence>
<evidence type="ECO:0000256" key="3">
    <source>
        <dbReference type="ARBA" id="ARBA00023163"/>
    </source>
</evidence>
<reference evidence="8 9" key="1">
    <citation type="submission" date="2011-11" db="EMBL/GenBank/DDBJ databases">
        <title>The Noncontiguous Finished genome of Jonquetella anthropi DSM 22815.</title>
        <authorList>
            <consortium name="US DOE Joint Genome Institute (JGI-PGF)"/>
            <person name="Lucas S."/>
            <person name="Copeland A."/>
            <person name="Lapidus A."/>
            <person name="Glavina del Rio T."/>
            <person name="Dalin E."/>
            <person name="Tice H."/>
            <person name="Bruce D."/>
            <person name="Goodwin L."/>
            <person name="Pitluck S."/>
            <person name="Peters L."/>
            <person name="Mikhailova N."/>
            <person name="Held B."/>
            <person name="Kyrpides N."/>
            <person name="Mavromatis K."/>
            <person name="Ivanova N."/>
            <person name="Markowitz V."/>
            <person name="Cheng J.-F."/>
            <person name="Hugenholtz P."/>
            <person name="Woyke T."/>
            <person name="Wu D."/>
            <person name="Gronow S."/>
            <person name="Wellnitz S."/>
            <person name="Brambilla E."/>
            <person name="Klenk H.-P."/>
            <person name="Eisen J.A."/>
        </authorList>
    </citation>
    <scope>NUCLEOTIDE SEQUENCE [LARGE SCALE GENOMIC DNA]</scope>
    <source>
        <strain evidence="8 9">DSM 22815</strain>
    </source>
</reference>
<dbReference type="STRING" id="885272.JonanDRAFT_0453"/>
<dbReference type="Pfam" id="PF00156">
    <property type="entry name" value="Pribosyltran"/>
    <property type="match status" value="1"/>
</dbReference>
<gene>
    <name evidence="5" type="primary">pyrR</name>
    <name evidence="8" type="ORF">JonanDRAFT_0453</name>
</gene>
<dbReference type="NCBIfam" id="NF003545">
    <property type="entry name" value="PRK05205.1-1"/>
    <property type="match status" value="1"/>
</dbReference>
<keyword evidence="9" id="KW-1185">Reference proteome</keyword>
<keyword evidence="3 5" id="KW-0804">Transcription</keyword>
<dbReference type="HAMAP" id="MF_01219">
    <property type="entry name" value="PyrR"/>
    <property type="match status" value="1"/>
</dbReference>
<protein>
    <recommendedName>
        <fullName evidence="5">Bifunctional protein PyrR</fullName>
    </recommendedName>
    <domain>
        <recommendedName>
            <fullName evidence="5">Pyrimidine operon regulatory protein</fullName>
        </recommendedName>
    </domain>
    <domain>
        <recommendedName>
            <fullName evidence="5">Uracil phosphoribosyltransferase</fullName>
            <shortName evidence="5">UPRTase</shortName>
            <ecNumber evidence="5">2.4.2.9</ecNumber>
        </recommendedName>
    </domain>
</protein>
<organism evidence="8 9">
    <name type="scientific">Jonquetella anthropi DSM 22815</name>
    <dbReference type="NCBI Taxonomy" id="885272"/>
    <lineage>
        <taxon>Bacteria</taxon>
        <taxon>Thermotogati</taxon>
        <taxon>Synergistota</taxon>
        <taxon>Synergistia</taxon>
        <taxon>Synergistales</taxon>
        <taxon>Dethiosulfovibrionaceae</taxon>
        <taxon>Jonquetella</taxon>
    </lineage>
</organism>
<dbReference type="RefSeq" id="WP_008522605.1">
    <property type="nucleotide sequence ID" value="NZ_CM001376.1"/>
</dbReference>
<feature type="short sequence motif" description="PRPP-binding" evidence="5">
    <location>
        <begin position="99"/>
        <end position="111"/>
    </location>
</feature>
<comment type="catalytic activity">
    <reaction evidence="4 5">
        <text>UMP + diphosphate = 5-phospho-alpha-D-ribose 1-diphosphate + uracil</text>
        <dbReference type="Rhea" id="RHEA:13017"/>
        <dbReference type="ChEBI" id="CHEBI:17568"/>
        <dbReference type="ChEBI" id="CHEBI:33019"/>
        <dbReference type="ChEBI" id="CHEBI:57865"/>
        <dbReference type="ChEBI" id="CHEBI:58017"/>
        <dbReference type="EC" id="2.4.2.9"/>
    </reaction>
</comment>
<dbReference type="CDD" id="cd06223">
    <property type="entry name" value="PRTases_typeI"/>
    <property type="match status" value="1"/>
</dbReference>
<dbReference type="AlphaFoldDB" id="H0UJJ5"/>
<dbReference type="EC" id="2.4.2.9" evidence="5"/>
<dbReference type="PANTHER" id="PTHR11608:SF0">
    <property type="entry name" value="BIFUNCTIONAL PROTEIN PYRR"/>
    <property type="match status" value="1"/>
</dbReference>
<dbReference type="SUPFAM" id="SSF53271">
    <property type="entry name" value="PRTase-like"/>
    <property type="match status" value="1"/>
</dbReference>
<keyword evidence="5 8" id="KW-0808">Transferase</keyword>
<dbReference type="FunFam" id="3.40.50.2020:FF:000020">
    <property type="entry name" value="Bifunctional protein PyrR"/>
    <property type="match status" value="1"/>
</dbReference>
<evidence type="ECO:0000256" key="5">
    <source>
        <dbReference type="HAMAP-Rule" id="MF_01219"/>
    </source>
</evidence>
<dbReference type="InterPro" id="IPR023050">
    <property type="entry name" value="PyrR"/>
</dbReference>
<keyword evidence="5 8" id="KW-0328">Glycosyltransferase</keyword>
<dbReference type="GO" id="GO:0006355">
    <property type="term" value="P:regulation of DNA-templated transcription"/>
    <property type="evidence" value="ECO:0007669"/>
    <property type="project" value="UniProtKB-UniRule"/>
</dbReference>